<evidence type="ECO:0000256" key="1">
    <source>
        <dbReference type="SAM" id="Phobius"/>
    </source>
</evidence>
<evidence type="ECO:0000313" key="2">
    <source>
        <dbReference type="EMBL" id="MEZ0475526.1"/>
    </source>
</evidence>
<feature type="transmembrane region" description="Helical" evidence="1">
    <location>
        <begin position="33"/>
        <end position="54"/>
    </location>
</feature>
<sequence length="150" mass="16460">MAFALAHAAELPGKLRLDKTAYLATQPIYHPGFTIGGASEPLAILALAVLTWLVRTDGVDLLLVLASLVLVLGMQIVYWLAVHPVNKFWLADRSLPRVSAGFFGLGKAPRDSGIDRSWRAFRDRWEYAHAARAALAFAAFVLLCLHVVRP</sequence>
<accession>A0ABV4HRZ1</accession>
<protein>
    <submittedName>
        <fullName evidence="2">Anthrone oxygenase family protein</fullName>
    </submittedName>
</protein>
<dbReference type="Pfam" id="PF08592">
    <property type="entry name" value="Anthrone_oxy"/>
    <property type="match status" value="1"/>
</dbReference>
<keyword evidence="1" id="KW-0472">Membrane</keyword>
<organism evidence="2 3">
    <name type="scientific">Luteimonas salinilitoris</name>
    <dbReference type="NCBI Taxonomy" id="3237697"/>
    <lineage>
        <taxon>Bacteria</taxon>
        <taxon>Pseudomonadati</taxon>
        <taxon>Pseudomonadota</taxon>
        <taxon>Gammaproteobacteria</taxon>
        <taxon>Lysobacterales</taxon>
        <taxon>Lysobacteraceae</taxon>
        <taxon>Luteimonas</taxon>
    </lineage>
</organism>
<feature type="transmembrane region" description="Helical" evidence="1">
    <location>
        <begin position="127"/>
        <end position="148"/>
    </location>
</feature>
<dbReference type="EMBL" id="JBFWIC010000017">
    <property type="protein sequence ID" value="MEZ0475526.1"/>
    <property type="molecule type" value="Genomic_DNA"/>
</dbReference>
<dbReference type="RefSeq" id="WP_370562452.1">
    <property type="nucleotide sequence ID" value="NZ_JBFWIB010000002.1"/>
</dbReference>
<keyword evidence="3" id="KW-1185">Reference proteome</keyword>
<dbReference type="Proteomes" id="UP001566331">
    <property type="component" value="Unassembled WGS sequence"/>
</dbReference>
<keyword evidence="1" id="KW-0812">Transmembrane</keyword>
<comment type="caution">
    <text evidence="2">The sequence shown here is derived from an EMBL/GenBank/DDBJ whole genome shotgun (WGS) entry which is preliminary data.</text>
</comment>
<name>A0ABV4HRZ1_9GAMM</name>
<proteinExistence type="predicted"/>
<gene>
    <name evidence="2" type="ORF">AB6713_13015</name>
</gene>
<evidence type="ECO:0000313" key="3">
    <source>
        <dbReference type="Proteomes" id="UP001566331"/>
    </source>
</evidence>
<feature type="transmembrane region" description="Helical" evidence="1">
    <location>
        <begin position="61"/>
        <end position="81"/>
    </location>
</feature>
<keyword evidence="1" id="KW-1133">Transmembrane helix</keyword>
<dbReference type="InterPro" id="IPR013901">
    <property type="entry name" value="Anthrone_oxy"/>
</dbReference>
<reference evidence="2 3" key="1">
    <citation type="submission" date="2024-07" db="EMBL/GenBank/DDBJ databases">
        <title>Luteimonas salilacus sp. nov., isolated from the shore soil of Salt Lake in Tibet of China.</title>
        <authorList>
            <person name="Zhang X."/>
            <person name="Li A."/>
        </authorList>
    </citation>
    <scope>NUCLEOTIDE SEQUENCE [LARGE SCALE GENOMIC DNA]</scope>
    <source>
        <strain evidence="2 3">B3-2-R+30</strain>
    </source>
</reference>